<dbReference type="Proteomes" id="UP001202867">
    <property type="component" value="Unassembled WGS sequence"/>
</dbReference>
<dbReference type="EMBL" id="JALKCG010000003">
    <property type="protein sequence ID" value="MCK0208357.1"/>
    <property type="molecule type" value="Genomic_DNA"/>
</dbReference>
<reference evidence="3" key="2">
    <citation type="submission" date="2023-07" db="EMBL/GenBank/DDBJ databases">
        <title>Ancylobacter moscoviensis sp. nov., facultatively methylotrophic bacteria from activated sludge and the reclassification of Starkeya novella (Starkey 1934) Kelly et al. 2000 as Ancylobacter novellus comb. nov., Starkeya koreensis Im et al. 2006 as Ancylobacter koreensis comb.nov., Angulomicrobium tetraedrale Vasil'eva et al. 1986 as Ancylobacter tetraedralis comb. nov., Angulomicrobium amanitiforme Fritz et al. 2004 as Ancylobacter amanitiformis comb. nov. and Methylorhabdus multivorans Doronina et al. 1996 as Ancylobacter multivorans comb. nov. and emended description of the genus Ancylobacter.</title>
        <authorList>
            <person name="Doronina N."/>
            <person name="Chemodurova A."/>
            <person name="Grouzdev D."/>
            <person name="Koziaeva V."/>
            <person name="Shi W."/>
            <person name="Wu L."/>
            <person name="Kaparullina E."/>
        </authorList>
    </citation>
    <scope>NUCLEOTIDE SEQUENCE [LARGE SCALE GENOMIC DNA]</scope>
    <source>
        <strain evidence="3">Jip08</strain>
    </source>
</reference>
<sequence>MLIDPDFGQAPIIDRASTRRDLSLIIERAIEALDAMDGDLDFEPDDDAEDDDPAGCDILDEPHDPADDLAADPDAAHLLRDEFWFGQRMYDTREERRQAAEQTLQHLANITGRPFQATSFPRVTFYPPRRPRGDVPLREAVLVNGVLVEVRK</sequence>
<organism evidence="2 3">
    <name type="scientific">Ancylobacter koreensis</name>
    <dbReference type="NCBI Taxonomy" id="266121"/>
    <lineage>
        <taxon>Bacteria</taxon>
        <taxon>Pseudomonadati</taxon>
        <taxon>Pseudomonadota</taxon>
        <taxon>Alphaproteobacteria</taxon>
        <taxon>Hyphomicrobiales</taxon>
        <taxon>Xanthobacteraceae</taxon>
        <taxon>Ancylobacter</taxon>
    </lineage>
</organism>
<gene>
    <name evidence="2" type="ORF">MWN33_09970</name>
</gene>
<protein>
    <submittedName>
        <fullName evidence="2">Uncharacterized protein</fullName>
    </submittedName>
</protein>
<name>A0ABT0DM52_9HYPH</name>
<keyword evidence="3" id="KW-1185">Reference proteome</keyword>
<feature type="compositionally biased region" description="Acidic residues" evidence="1">
    <location>
        <begin position="37"/>
        <end position="54"/>
    </location>
</feature>
<evidence type="ECO:0000313" key="3">
    <source>
        <dbReference type="Proteomes" id="UP001202867"/>
    </source>
</evidence>
<proteinExistence type="predicted"/>
<reference evidence="2 3" key="1">
    <citation type="submission" date="2022-04" db="EMBL/GenBank/DDBJ databases">
        <authorList>
            <person name="Grouzdev D.S."/>
            <person name="Pantiukh K.S."/>
            <person name="Krutkina M.S."/>
        </authorList>
    </citation>
    <scope>NUCLEOTIDE SEQUENCE [LARGE SCALE GENOMIC DNA]</scope>
    <source>
        <strain evidence="2 3">Jip08</strain>
    </source>
</reference>
<feature type="region of interest" description="Disordered" evidence="1">
    <location>
        <begin position="37"/>
        <end position="71"/>
    </location>
</feature>
<evidence type="ECO:0000313" key="2">
    <source>
        <dbReference type="EMBL" id="MCK0208357.1"/>
    </source>
</evidence>
<accession>A0ABT0DM52</accession>
<dbReference type="RefSeq" id="WP_247200354.1">
    <property type="nucleotide sequence ID" value="NZ_JALKCG010000003.1"/>
</dbReference>
<evidence type="ECO:0000256" key="1">
    <source>
        <dbReference type="SAM" id="MobiDB-lite"/>
    </source>
</evidence>
<comment type="caution">
    <text evidence="2">The sequence shown here is derived from an EMBL/GenBank/DDBJ whole genome shotgun (WGS) entry which is preliminary data.</text>
</comment>